<evidence type="ECO:0000313" key="2">
    <source>
        <dbReference type="Proteomes" id="UP000239388"/>
    </source>
</evidence>
<proteinExistence type="predicted"/>
<name>A0A2S8G1R3_9BACT</name>
<dbReference type="Proteomes" id="UP000239388">
    <property type="component" value="Unassembled WGS sequence"/>
</dbReference>
<dbReference type="EMBL" id="PUIB01000011">
    <property type="protein sequence ID" value="PQO38211.1"/>
    <property type="molecule type" value="Genomic_DNA"/>
</dbReference>
<comment type="caution">
    <text evidence="1">The sequence shown here is derived from an EMBL/GenBank/DDBJ whole genome shotgun (WGS) entry which is preliminary data.</text>
</comment>
<dbReference type="AlphaFoldDB" id="A0A2S8G1R3"/>
<sequence length="215" mass="23763">MIGAFPLLVAPVMADGPKMLVEMALVVRTQDESDEATFEEEISAALQKSDADQQGLARFIERWLSDKERSRFTIDLLSVKSTMGEEVEVTTQRVLSSPTGSEFGDGSIERLRPLGVSVTLQGEENDQGNIDLRFRFDKRTEIEGQDVWKQENGRSIRVPSYRIFGVRPEMTLQPNVPSVLGGLIHGETSDGKRVVRESVLIIRAVPAAKTTKSGS</sequence>
<organism evidence="1 2">
    <name type="scientific">Blastopirellula marina</name>
    <dbReference type="NCBI Taxonomy" id="124"/>
    <lineage>
        <taxon>Bacteria</taxon>
        <taxon>Pseudomonadati</taxon>
        <taxon>Planctomycetota</taxon>
        <taxon>Planctomycetia</taxon>
        <taxon>Pirellulales</taxon>
        <taxon>Pirellulaceae</taxon>
        <taxon>Blastopirellula</taxon>
    </lineage>
</organism>
<reference evidence="1 2" key="1">
    <citation type="submission" date="2018-02" db="EMBL/GenBank/DDBJ databases">
        <title>Comparative genomes isolates from brazilian mangrove.</title>
        <authorList>
            <person name="Araujo J.E."/>
            <person name="Taketani R.G."/>
            <person name="Silva M.C.P."/>
            <person name="Loureco M.V."/>
            <person name="Andreote F.D."/>
        </authorList>
    </citation>
    <scope>NUCLEOTIDE SEQUENCE [LARGE SCALE GENOMIC DNA]</scope>
    <source>
        <strain evidence="1 2">NAP PRIS-MGV</strain>
    </source>
</reference>
<gene>
    <name evidence="1" type="ORF">C5Y98_09070</name>
</gene>
<protein>
    <submittedName>
        <fullName evidence="1">Uncharacterized protein</fullName>
    </submittedName>
</protein>
<evidence type="ECO:0000313" key="1">
    <source>
        <dbReference type="EMBL" id="PQO38211.1"/>
    </source>
</evidence>
<accession>A0A2S8G1R3</accession>